<sequence>MSADIQKAKEGTNWRTVCITTGRVGTGDVQVDHGHLFGVEGERPVAVLGQLEKAAAVISDAPRLQHRLDQLAHTAQAVIFVQELDGSVVAGQGGLTQCPIIALVFELPDLPHDPAVDFAFHVPQSVLAVHMERI</sequence>
<proteinExistence type="predicted"/>
<keyword evidence="2" id="KW-1185">Reference proteome</keyword>
<gene>
    <name evidence="1" type="ORF">AYO21_07504</name>
</gene>
<evidence type="ECO:0000313" key="1">
    <source>
        <dbReference type="EMBL" id="OAG38278.1"/>
    </source>
</evidence>
<protein>
    <submittedName>
        <fullName evidence="1">Uncharacterized protein</fullName>
    </submittedName>
</protein>
<dbReference type="Proteomes" id="UP000077002">
    <property type="component" value="Unassembled WGS sequence"/>
</dbReference>
<evidence type="ECO:0000313" key="2">
    <source>
        <dbReference type="Proteomes" id="UP000077002"/>
    </source>
</evidence>
<dbReference type="EMBL" id="LVKK01000058">
    <property type="protein sequence ID" value="OAG38278.1"/>
    <property type="molecule type" value="Genomic_DNA"/>
</dbReference>
<reference evidence="1 2" key="1">
    <citation type="submission" date="2016-03" db="EMBL/GenBank/DDBJ databases">
        <title>Draft genome sequence of the Fonsecaea monophora CBS 269.37.</title>
        <authorList>
            <person name="Bombassaro A."/>
            <person name="Vinicius W.A."/>
            <person name="De Hoog S."/>
            <person name="Sun J."/>
            <person name="Souza E.M."/>
            <person name="Raittz R.T."/>
            <person name="Costa F."/>
            <person name="Leao A.C."/>
            <person name="Tadra-Sfeir M.Z."/>
            <person name="Baura V."/>
            <person name="Balsanelli E."/>
            <person name="Pedrosa F.O."/>
            <person name="Moreno L.F."/>
            <person name="Steffens M.B."/>
            <person name="Xi L."/>
            <person name="Bocca A.L."/>
            <person name="Felipe M.S."/>
            <person name="Teixeira M."/>
            <person name="Telles Filho F.Q."/>
            <person name="Azevedo C.M."/>
            <person name="Gomes R."/>
            <person name="Vicente V.A."/>
        </authorList>
    </citation>
    <scope>NUCLEOTIDE SEQUENCE [LARGE SCALE GENOMIC DNA]</scope>
    <source>
        <strain evidence="1 2">CBS 269.37</strain>
    </source>
</reference>
<dbReference type="GeneID" id="34602658"/>
<name>A0A177F202_9EURO</name>
<organism evidence="1 2">
    <name type="scientific">Fonsecaea monophora</name>
    <dbReference type="NCBI Taxonomy" id="254056"/>
    <lineage>
        <taxon>Eukaryota</taxon>
        <taxon>Fungi</taxon>
        <taxon>Dikarya</taxon>
        <taxon>Ascomycota</taxon>
        <taxon>Pezizomycotina</taxon>
        <taxon>Eurotiomycetes</taxon>
        <taxon>Chaetothyriomycetidae</taxon>
        <taxon>Chaetothyriales</taxon>
        <taxon>Herpotrichiellaceae</taxon>
        <taxon>Fonsecaea</taxon>
    </lineage>
</organism>
<dbReference type="AlphaFoldDB" id="A0A177F202"/>
<comment type="caution">
    <text evidence="1">The sequence shown here is derived from an EMBL/GenBank/DDBJ whole genome shotgun (WGS) entry which is preliminary data.</text>
</comment>
<accession>A0A177F202</accession>
<dbReference type="RefSeq" id="XP_022510230.1">
    <property type="nucleotide sequence ID" value="XM_022657459.1"/>
</dbReference>